<evidence type="ECO:0000313" key="1">
    <source>
        <dbReference type="EMBL" id="ANW03370.1"/>
    </source>
</evidence>
<dbReference type="KEGG" id="bic:LMTR13_27775"/>
<dbReference type="Proteomes" id="UP000092839">
    <property type="component" value="Chromosome"/>
</dbReference>
<gene>
    <name evidence="1" type="ORF">LMTR13_27775</name>
</gene>
<reference evidence="1 2" key="1">
    <citation type="submission" date="2016-07" db="EMBL/GenBank/DDBJ databases">
        <title>Complete genome sequence of Bradyrhizobium icense LMTR 13T, a potential inoculant strain isolated from lima bean (Phaseolus lunatus) in Peru.</title>
        <authorList>
            <person name="Ormeno-Orrillo E."/>
            <person name="Duran D."/>
            <person name="Rogel M.A."/>
            <person name="Rey L."/>
            <person name="Imperial J."/>
            <person name="Ruiz-Argueso T."/>
            <person name="Martinez-Romero E."/>
        </authorList>
    </citation>
    <scope>NUCLEOTIDE SEQUENCE [LARGE SCALE GENOMIC DNA]</scope>
    <source>
        <strain evidence="1 2">LMTR 13</strain>
    </source>
</reference>
<dbReference type="OrthoDB" id="8243066at2"/>
<evidence type="ECO:0000313" key="2">
    <source>
        <dbReference type="Proteomes" id="UP000092839"/>
    </source>
</evidence>
<keyword evidence="2" id="KW-1185">Reference proteome</keyword>
<accession>A0A1B1UKT5</accession>
<organism evidence="1 2">
    <name type="scientific">Bradyrhizobium icense</name>
    <dbReference type="NCBI Taxonomy" id="1274631"/>
    <lineage>
        <taxon>Bacteria</taxon>
        <taxon>Pseudomonadati</taxon>
        <taxon>Pseudomonadota</taxon>
        <taxon>Alphaproteobacteria</taxon>
        <taxon>Hyphomicrobiales</taxon>
        <taxon>Nitrobacteraceae</taxon>
        <taxon>Bradyrhizobium</taxon>
    </lineage>
</organism>
<dbReference type="AlphaFoldDB" id="A0A1B1UKT5"/>
<name>A0A1B1UKT5_9BRAD</name>
<sequence length="142" mass="15532">MLKRSRNFLPAAAASFIFISSVIWLVLDADLHSKNASAATSTVVRPEAMAPELFQMAHAANQMTMKILELDRAKHLAFWTSVLKNKKRACGAVVRSAYQGGTESGIDNWSVSCQDGHKYSITINPDEQDAACIRNTFAGISE</sequence>
<protein>
    <submittedName>
        <fullName evidence="1">Uncharacterized protein</fullName>
    </submittedName>
</protein>
<proteinExistence type="predicted"/>
<dbReference type="STRING" id="1274631.LMTR13_27775"/>
<dbReference type="EMBL" id="CP016428">
    <property type="protein sequence ID" value="ANW03370.1"/>
    <property type="molecule type" value="Genomic_DNA"/>
</dbReference>
<dbReference type="RefSeq" id="WP_065730551.1">
    <property type="nucleotide sequence ID" value="NZ_CP016428.1"/>
</dbReference>